<protein>
    <submittedName>
        <fullName evidence="1">CLUMA_CG010682, isoform A</fullName>
    </submittedName>
</protein>
<accession>A0A1J1IAH8</accession>
<evidence type="ECO:0000313" key="1">
    <source>
        <dbReference type="EMBL" id="CRK97287.1"/>
    </source>
</evidence>
<dbReference type="AlphaFoldDB" id="A0A1J1IAH8"/>
<dbReference type="Proteomes" id="UP000183832">
    <property type="component" value="Unassembled WGS sequence"/>
</dbReference>
<sequence>MNTHLNISLSYQTAGDAPINVNSKFRFMKSHPQVGKKFGITCAINHQLNFNRSKVNIVNEHLAQFSRF</sequence>
<name>A0A1J1IAH8_9DIPT</name>
<gene>
    <name evidence="1" type="ORF">CLUMA_CG010682</name>
</gene>
<reference evidence="1 2" key="1">
    <citation type="submission" date="2015-04" db="EMBL/GenBank/DDBJ databases">
        <authorList>
            <person name="Syromyatnikov M.Y."/>
            <person name="Popov V.N."/>
        </authorList>
    </citation>
    <scope>NUCLEOTIDE SEQUENCE [LARGE SCALE GENOMIC DNA]</scope>
</reference>
<proteinExistence type="predicted"/>
<evidence type="ECO:0000313" key="2">
    <source>
        <dbReference type="Proteomes" id="UP000183832"/>
    </source>
</evidence>
<dbReference type="EMBL" id="CVRI01000047">
    <property type="protein sequence ID" value="CRK97287.1"/>
    <property type="molecule type" value="Genomic_DNA"/>
</dbReference>
<keyword evidence="2" id="KW-1185">Reference proteome</keyword>
<organism evidence="1 2">
    <name type="scientific">Clunio marinus</name>
    <dbReference type="NCBI Taxonomy" id="568069"/>
    <lineage>
        <taxon>Eukaryota</taxon>
        <taxon>Metazoa</taxon>
        <taxon>Ecdysozoa</taxon>
        <taxon>Arthropoda</taxon>
        <taxon>Hexapoda</taxon>
        <taxon>Insecta</taxon>
        <taxon>Pterygota</taxon>
        <taxon>Neoptera</taxon>
        <taxon>Endopterygota</taxon>
        <taxon>Diptera</taxon>
        <taxon>Nematocera</taxon>
        <taxon>Chironomoidea</taxon>
        <taxon>Chironomidae</taxon>
        <taxon>Clunio</taxon>
    </lineage>
</organism>